<feature type="chain" id="PRO_5040384825" description="Ceramide glucosyltransferase" evidence="21">
    <location>
        <begin position="19"/>
        <end position="630"/>
    </location>
</feature>
<feature type="compositionally biased region" description="Low complexity" evidence="20">
    <location>
        <begin position="539"/>
        <end position="555"/>
    </location>
</feature>
<feature type="compositionally biased region" description="Basic and acidic residues" evidence="20">
    <location>
        <begin position="604"/>
        <end position="614"/>
    </location>
</feature>
<keyword evidence="9" id="KW-0808">Transferase</keyword>
<dbReference type="FunFam" id="3.90.550.10:FF:000041">
    <property type="entry name" value="UDP-glucose ceramide glucosyltransferase"/>
    <property type="match status" value="1"/>
</dbReference>
<keyword evidence="7" id="KW-0444">Lipid biosynthesis</keyword>
<name>A0A9N8W470_9GLOM</name>
<dbReference type="InterPro" id="IPR029044">
    <property type="entry name" value="Nucleotide-diphossugar_trans"/>
</dbReference>
<evidence type="ECO:0000256" key="4">
    <source>
        <dbReference type="ARBA" id="ARBA00006739"/>
    </source>
</evidence>
<dbReference type="PANTHER" id="PTHR12726:SF0">
    <property type="entry name" value="CERAMIDE GLUCOSYLTRANSFERASE"/>
    <property type="match status" value="1"/>
</dbReference>
<evidence type="ECO:0000313" key="22">
    <source>
        <dbReference type="EMBL" id="CAG8471459.1"/>
    </source>
</evidence>
<evidence type="ECO:0000256" key="14">
    <source>
        <dbReference type="ARBA" id="ARBA00023136"/>
    </source>
</evidence>
<evidence type="ECO:0000256" key="13">
    <source>
        <dbReference type="ARBA" id="ARBA00023098"/>
    </source>
</evidence>
<comment type="pathway">
    <text evidence="3">Sphingolipid metabolism.</text>
</comment>
<evidence type="ECO:0000256" key="20">
    <source>
        <dbReference type="SAM" id="MobiDB-lite"/>
    </source>
</evidence>
<keyword evidence="21" id="KW-0732">Signal</keyword>
<evidence type="ECO:0000256" key="11">
    <source>
        <dbReference type="ARBA" id="ARBA00022989"/>
    </source>
</evidence>
<evidence type="ECO:0000256" key="9">
    <source>
        <dbReference type="ARBA" id="ARBA00022679"/>
    </source>
</evidence>
<keyword evidence="10" id="KW-0812">Transmembrane</keyword>
<feature type="compositionally biased region" description="Polar residues" evidence="20">
    <location>
        <begin position="523"/>
        <end position="533"/>
    </location>
</feature>
<keyword evidence="8" id="KW-0328">Glycosyltransferase</keyword>
<keyword evidence="11" id="KW-1133">Transmembrane helix</keyword>
<evidence type="ECO:0000256" key="21">
    <source>
        <dbReference type="SAM" id="SignalP"/>
    </source>
</evidence>
<dbReference type="PANTHER" id="PTHR12726">
    <property type="entry name" value="CERAMIDE GLUCOSYLTRANSFERASE"/>
    <property type="match status" value="1"/>
</dbReference>
<evidence type="ECO:0000256" key="18">
    <source>
        <dbReference type="ARBA" id="ARBA00047869"/>
    </source>
</evidence>
<dbReference type="AlphaFoldDB" id="A0A9N8W470"/>
<dbReference type="Gene3D" id="3.90.550.10">
    <property type="entry name" value="Spore Coat Polysaccharide Biosynthesis Protein SpsA, Chain A"/>
    <property type="match status" value="1"/>
</dbReference>
<dbReference type="Pfam" id="PF13506">
    <property type="entry name" value="Glyco_transf_21"/>
    <property type="match status" value="1"/>
</dbReference>
<protein>
    <recommendedName>
        <fullName evidence="6">Ceramide glucosyltransferase</fullName>
        <ecNumber evidence="5">2.4.1.80</ecNumber>
    </recommendedName>
    <alternativeName>
        <fullName evidence="16">Glucosylceramide synthase</fullName>
    </alternativeName>
    <alternativeName>
        <fullName evidence="17">UDP-glucose ceramide glucosyltransferase</fullName>
    </alternativeName>
    <alternativeName>
        <fullName evidence="15">UDP-glucose:N-acylsphingosine D-glucosyltransferase</fullName>
    </alternativeName>
</protein>
<comment type="similarity">
    <text evidence="4">Belongs to the glycosyltransferase 2 family.</text>
</comment>
<evidence type="ECO:0000256" key="12">
    <source>
        <dbReference type="ARBA" id="ARBA00023034"/>
    </source>
</evidence>
<evidence type="ECO:0000256" key="3">
    <source>
        <dbReference type="ARBA" id="ARBA00004991"/>
    </source>
</evidence>
<comment type="subcellular location">
    <subcellularLocation>
        <location evidence="1">Golgi apparatus membrane</location>
        <topology evidence="1">Multi-pass membrane protein</topology>
    </subcellularLocation>
</comment>
<sequence>MGFATLGLSIALGLFIAGDELKVWCCYSKLERSKSSQLPPDKTEGVSIIRPLKGLDCNLYENLASSFRQDYPKFEIIFSVADENDPAIKIVKDLIKKYPKVDARLTIGERRVGVNPKINNIIRSYESAKYDILWVKDSNVYVDPGCLSRSIDKLNQPNVGLVHHLPFAVRPDTFGSELEMIFLNTMHAKMYLSINFIGPDSCVVGKSCVYRKSDLEKVGGLKYFGKYMAEDNLLARELWRMGYKHAMTGDLAYQPLGSTSSIDYFMRRSRWTRIRKYTVTAATVVEPFTESIVCGLCSAYGFNLLWNIHPLNFFAFHLITWFMFDLALFQALSKRIVEVEDIRGFIMAWAIREITALPLYLYSIAGSTVDWRDTTYLLNSDATVAIVSPSKRKQHSLSAITPPNTQTRRMSSSNVHPWLVSILSSIILAIDIVLDILLKSQRNGKPSESKTEKKEEKHRNIRKRRRKNDADETNGNSSDEREMANQDDPILSAAGRYLRSSLGRTSSYLGVPYNEDETDSSPDESNFLSNQCLSDDEQSTSSYPPSSSSPPHSSPINDASHKRSLLNEILRSVSIGLSMHLQNEKNVIEGHRRERRSSISVARESLENSGGERVRGRSMSINVLTSQESY</sequence>
<reference evidence="22" key="1">
    <citation type="submission" date="2021-06" db="EMBL/GenBank/DDBJ databases">
        <authorList>
            <person name="Kallberg Y."/>
            <person name="Tangrot J."/>
            <person name="Rosling A."/>
        </authorList>
    </citation>
    <scope>NUCLEOTIDE SEQUENCE</scope>
    <source>
        <strain evidence="22">BR232B</strain>
    </source>
</reference>
<keyword evidence="12" id="KW-0333">Golgi apparatus</keyword>
<evidence type="ECO:0000256" key="19">
    <source>
        <dbReference type="ARBA" id="ARBA00048104"/>
    </source>
</evidence>
<evidence type="ECO:0000256" key="1">
    <source>
        <dbReference type="ARBA" id="ARBA00004653"/>
    </source>
</evidence>
<feature type="region of interest" description="Disordered" evidence="20">
    <location>
        <begin position="590"/>
        <end position="614"/>
    </location>
</feature>
<dbReference type="CDD" id="cd02520">
    <property type="entry name" value="Glucosylceramide_synthase"/>
    <property type="match status" value="1"/>
</dbReference>
<dbReference type="GO" id="GO:0006679">
    <property type="term" value="P:glucosylceramide biosynthetic process"/>
    <property type="evidence" value="ECO:0007669"/>
    <property type="project" value="TreeGrafter"/>
</dbReference>
<evidence type="ECO:0000256" key="6">
    <source>
        <dbReference type="ARBA" id="ARBA00019988"/>
    </source>
</evidence>
<keyword evidence="13" id="KW-0443">Lipid metabolism</keyword>
<feature type="region of interest" description="Disordered" evidence="20">
    <location>
        <begin position="507"/>
        <end position="559"/>
    </location>
</feature>
<evidence type="ECO:0000256" key="17">
    <source>
        <dbReference type="ARBA" id="ARBA00032575"/>
    </source>
</evidence>
<comment type="caution">
    <text evidence="22">The sequence shown here is derived from an EMBL/GenBank/DDBJ whole genome shotgun (WGS) entry which is preliminary data.</text>
</comment>
<feature type="region of interest" description="Disordered" evidence="20">
    <location>
        <begin position="443"/>
        <end position="488"/>
    </location>
</feature>
<gene>
    <name evidence="22" type="ORF">PBRASI_LOCUS1092</name>
</gene>
<evidence type="ECO:0000256" key="5">
    <source>
        <dbReference type="ARBA" id="ARBA00012699"/>
    </source>
</evidence>
<dbReference type="GO" id="GO:0008120">
    <property type="term" value="F:ceramide glucosyltransferase activity"/>
    <property type="evidence" value="ECO:0007669"/>
    <property type="project" value="UniProtKB-EC"/>
</dbReference>
<dbReference type="Proteomes" id="UP000789739">
    <property type="component" value="Unassembled WGS sequence"/>
</dbReference>
<evidence type="ECO:0000256" key="16">
    <source>
        <dbReference type="ARBA" id="ARBA00031543"/>
    </source>
</evidence>
<evidence type="ECO:0000256" key="10">
    <source>
        <dbReference type="ARBA" id="ARBA00022692"/>
    </source>
</evidence>
<keyword evidence="14" id="KW-0472">Membrane</keyword>
<proteinExistence type="inferred from homology"/>
<dbReference type="EC" id="2.4.1.80" evidence="5"/>
<comment type="catalytic activity">
    <reaction evidence="18">
        <text>UDP-alpha-D-xylose + an N-acylsphing-4-enine = a beta-D-xylosyl-(1&lt;-&gt;1')-N-acylsphing-4-enine + UDP + H(+)</text>
        <dbReference type="Rhea" id="RHEA:70243"/>
        <dbReference type="ChEBI" id="CHEBI:15378"/>
        <dbReference type="ChEBI" id="CHEBI:52639"/>
        <dbReference type="ChEBI" id="CHEBI:57632"/>
        <dbReference type="ChEBI" id="CHEBI:58223"/>
        <dbReference type="ChEBI" id="CHEBI:189068"/>
    </reaction>
    <physiologicalReaction direction="left-to-right" evidence="18">
        <dbReference type="Rhea" id="RHEA:70244"/>
    </physiologicalReaction>
</comment>
<comment type="catalytic activity">
    <reaction evidence="19">
        <text>N-(9Z-octadecenoyl)-sphing-4-enine + UDP-alpha-D-xylose = beta-D-xylosyl-(1&lt;-&gt;1')-N-(9Z-octadecenoyl)-sphing-4-enine + UDP + H(+)</text>
        <dbReference type="Rhea" id="RHEA:70247"/>
        <dbReference type="ChEBI" id="CHEBI:15378"/>
        <dbReference type="ChEBI" id="CHEBI:57632"/>
        <dbReference type="ChEBI" id="CHEBI:58223"/>
        <dbReference type="ChEBI" id="CHEBI:77996"/>
        <dbReference type="ChEBI" id="CHEBI:189081"/>
    </reaction>
    <physiologicalReaction direction="left-to-right" evidence="19">
        <dbReference type="Rhea" id="RHEA:70248"/>
    </physiologicalReaction>
</comment>
<organism evidence="22 23">
    <name type="scientific">Paraglomus brasilianum</name>
    <dbReference type="NCBI Taxonomy" id="144538"/>
    <lineage>
        <taxon>Eukaryota</taxon>
        <taxon>Fungi</taxon>
        <taxon>Fungi incertae sedis</taxon>
        <taxon>Mucoromycota</taxon>
        <taxon>Glomeromycotina</taxon>
        <taxon>Glomeromycetes</taxon>
        <taxon>Paraglomerales</taxon>
        <taxon>Paraglomeraceae</taxon>
        <taxon>Paraglomus</taxon>
    </lineage>
</organism>
<keyword evidence="23" id="KW-1185">Reference proteome</keyword>
<evidence type="ECO:0000256" key="7">
    <source>
        <dbReference type="ARBA" id="ARBA00022516"/>
    </source>
</evidence>
<evidence type="ECO:0000256" key="15">
    <source>
        <dbReference type="ARBA" id="ARBA00031017"/>
    </source>
</evidence>
<feature type="signal peptide" evidence="21">
    <location>
        <begin position="1"/>
        <end position="18"/>
    </location>
</feature>
<dbReference type="GO" id="GO:0000139">
    <property type="term" value="C:Golgi membrane"/>
    <property type="evidence" value="ECO:0007669"/>
    <property type="project" value="UniProtKB-SubCell"/>
</dbReference>
<evidence type="ECO:0000313" key="23">
    <source>
        <dbReference type="Proteomes" id="UP000789739"/>
    </source>
</evidence>
<dbReference type="OrthoDB" id="1483400at2759"/>
<accession>A0A9N8W470</accession>
<comment type="pathway">
    <text evidence="2">Lipid metabolism; sphingolipid metabolism.</text>
</comment>
<dbReference type="InterPro" id="IPR025993">
    <property type="entry name" value="Ceramide_glucosylTrfase"/>
</dbReference>
<dbReference type="EMBL" id="CAJVPI010000065">
    <property type="protein sequence ID" value="CAG8471459.1"/>
    <property type="molecule type" value="Genomic_DNA"/>
</dbReference>
<evidence type="ECO:0000256" key="8">
    <source>
        <dbReference type="ARBA" id="ARBA00022676"/>
    </source>
</evidence>
<dbReference type="SUPFAM" id="SSF53448">
    <property type="entry name" value="Nucleotide-diphospho-sugar transferases"/>
    <property type="match status" value="1"/>
</dbReference>
<feature type="compositionally biased region" description="Basic and acidic residues" evidence="20">
    <location>
        <begin position="445"/>
        <end position="458"/>
    </location>
</feature>
<evidence type="ECO:0000256" key="2">
    <source>
        <dbReference type="ARBA" id="ARBA00004760"/>
    </source>
</evidence>